<protein>
    <submittedName>
        <fullName evidence="3">Nickel-dependent lactate racemase</fullName>
    </submittedName>
</protein>
<organism evidence="3 4">
    <name type="scientific">Metallumcola ferriviriculae</name>
    <dbReference type="NCBI Taxonomy" id="3039180"/>
    <lineage>
        <taxon>Bacteria</taxon>
        <taxon>Bacillati</taxon>
        <taxon>Bacillota</taxon>
        <taxon>Clostridia</taxon>
        <taxon>Neomoorellales</taxon>
        <taxon>Desulfitibacteraceae</taxon>
        <taxon>Metallumcola</taxon>
    </lineage>
</organism>
<dbReference type="InterPro" id="IPR029063">
    <property type="entry name" value="SAM-dependent_MTases_sf"/>
</dbReference>
<dbReference type="Gene3D" id="3.40.50.11440">
    <property type="match status" value="1"/>
</dbReference>
<accession>A0AAU0UKF4</accession>
<dbReference type="NCBIfam" id="NF033504">
    <property type="entry name" value="Ni_dep_LarA"/>
    <property type="match status" value="1"/>
</dbReference>
<name>A0AAU0UKF4_9FIRM</name>
<evidence type="ECO:0000259" key="1">
    <source>
        <dbReference type="Pfam" id="PF09861"/>
    </source>
</evidence>
<dbReference type="GO" id="GO:0050043">
    <property type="term" value="F:lactate racemase activity"/>
    <property type="evidence" value="ECO:0007669"/>
    <property type="project" value="InterPro"/>
</dbReference>
<evidence type="ECO:0000259" key="2">
    <source>
        <dbReference type="Pfam" id="PF21113"/>
    </source>
</evidence>
<dbReference type="InterPro" id="IPR048520">
    <property type="entry name" value="LarA_C"/>
</dbReference>
<feature type="domain" description="LarA-like N-terminal" evidence="1">
    <location>
        <begin position="7"/>
        <end position="209"/>
    </location>
</feature>
<dbReference type="PANTHER" id="PTHR33171">
    <property type="entry name" value="LAR_N DOMAIN-CONTAINING PROTEIN"/>
    <property type="match status" value="1"/>
</dbReference>
<dbReference type="InterPro" id="IPR018657">
    <property type="entry name" value="LarA-like_N"/>
</dbReference>
<dbReference type="InterPro" id="IPR043166">
    <property type="entry name" value="LarA-like_C"/>
</dbReference>
<dbReference type="InterPro" id="IPR048068">
    <property type="entry name" value="LarA-like"/>
</dbReference>
<dbReference type="RefSeq" id="WP_366923936.1">
    <property type="nucleotide sequence ID" value="NZ_CP121694.1"/>
</dbReference>
<evidence type="ECO:0000313" key="4">
    <source>
        <dbReference type="Proteomes" id="UP001329915"/>
    </source>
</evidence>
<dbReference type="KEGG" id="dbc:MFMK1_000872"/>
<dbReference type="Proteomes" id="UP001329915">
    <property type="component" value="Chromosome"/>
</dbReference>
<dbReference type="EMBL" id="CP121694">
    <property type="protein sequence ID" value="WRO21078.1"/>
    <property type="molecule type" value="Genomic_DNA"/>
</dbReference>
<dbReference type="Pfam" id="PF09861">
    <property type="entry name" value="Lar_N"/>
    <property type="match status" value="1"/>
</dbReference>
<dbReference type="Pfam" id="PF21113">
    <property type="entry name" value="LarA_C"/>
    <property type="match status" value="1"/>
</dbReference>
<dbReference type="SUPFAM" id="SSF53335">
    <property type="entry name" value="S-adenosyl-L-methionine-dependent methyltransferases"/>
    <property type="match status" value="1"/>
</dbReference>
<reference evidence="3 4" key="1">
    <citation type="submission" date="2023-04" db="EMBL/GenBank/DDBJ databases">
        <authorList>
            <person name="Hsu D."/>
        </authorList>
    </citation>
    <scope>NUCLEOTIDE SEQUENCE [LARGE SCALE GENOMIC DNA]</scope>
    <source>
        <strain evidence="3 4">MK1</strain>
    </source>
</reference>
<proteinExistence type="predicted"/>
<dbReference type="AlphaFoldDB" id="A0AAU0UKF4"/>
<dbReference type="InterPro" id="IPR047926">
    <property type="entry name" value="Ni_dep_LarA"/>
</dbReference>
<feature type="domain" description="Lactate racemase C-terminal" evidence="2">
    <location>
        <begin position="272"/>
        <end position="402"/>
    </location>
</feature>
<dbReference type="PANTHER" id="PTHR33171:SF17">
    <property type="entry name" value="LARA-LIKE N-TERMINAL DOMAIN-CONTAINING PROTEIN"/>
    <property type="match status" value="1"/>
</dbReference>
<gene>
    <name evidence="3" type="primary">larA</name>
    <name evidence="3" type="ORF">MFMK1_000872</name>
</gene>
<dbReference type="Gene3D" id="3.90.226.30">
    <property type="match status" value="1"/>
</dbReference>
<sequence length="418" mass="45705">MEIKLAYGKEYVTGKLDRSNVLAEVDPKLVAGVENPLAAVKKALAQPIGSDTLAEIVNKKRPKKIAVVVNDVTRPTPYNYMLAPLVEQLVQAGVEDDQVVFVVATGIHRPNTDQENRDTFTPEIADRFRVVNHDCDNDLVSLGKMTDGTELVINREVAEADMVITTGLIGLHYFAGYSGGRKSILPGVAARELITNNHSRMTEPGAATGSYKENPVHWVMLEAARMAGVDFILNVVTNSNKEVVSVVAGDLDQAWLAGVKACEEMSVVKISRQADVIIAGAGGHPKDLNIYQAQKALENAAGAVKPGGTIVLIGRCAEGFGEDTFEEWVREADKLADIFERFHKQFVLGGHKAFAIAQVLKEKDVILVSDMSREDTEKMFFRYAASLDEALQMVRDKHGENFLSYLMPQASLVLPQVE</sequence>
<evidence type="ECO:0000313" key="3">
    <source>
        <dbReference type="EMBL" id="WRO21078.1"/>
    </source>
</evidence>
<keyword evidence="4" id="KW-1185">Reference proteome</keyword>